<feature type="domain" description="SusD-like N-terminal" evidence="8">
    <location>
        <begin position="96"/>
        <end position="224"/>
    </location>
</feature>
<dbReference type="GO" id="GO:0009279">
    <property type="term" value="C:cell outer membrane"/>
    <property type="evidence" value="ECO:0007669"/>
    <property type="project" value="UniProtKB-SubCell"/>
</dbReference>
<dbReference type="Gene3D" id="1.25.40.390">
    <property type="match status" value="1"/>
</dbReference>
<evidence type="ECO:0000259" key="7">
    <source>
        <dbReference type="Pfam" id="PF07980"/>
    </source>
</evidence>
<keyword evidence="10" id="KW-1185">Reference proteome</keyword>
<evidence type="ECO:0000256" key="5">
    <source>
        <dbReference type="ARBA" id="ARBA00023237"/>
    </source>
</evidence>
<organism evidence="9 10">
    <name type="scientific">Saonia flava</name>
    <dbReference type="NCBI Taxonomy" id="523696"/>
    <lineage>
        <taxon>Bacteria</taxon>
        <taxon>Pseudomonadati</taxon>
        <taxon>Bacteroidota</taxon>
        <taxon>Flavobacteriia</taxon>
        <taxon>Flavobacteriales</taxon>
        <taxon>Flavobacteriaceae</taxon>
        <taxon>Saonia</taxon>
    </lineage>
</organism>
<dbReference type="RefSeq" id="WP_167961066.1">
    <property type="nucleotide sequence ID" value="NZ_JAATJJ010000001.1"/>
</dbReference>
<proteinExistence type="inferred from homology"/>
<feature type="domain" description="RagB/SusD" evidence="7">
    <location>
        <begin position="272"/>
        <end position="584"/>
    </location>
</feature>
<evidence type="ECO:0000259" key="8">
    <source>
        <dbReference type="Pfam" id="PF14322"/>
    </source>
</evidence>
<comment type="similarity">
    <text evidence="2">Belongs to the SusD family.</text>
</comment>
<keyword evidence="3 6" id="KW-0732">Signal</keyword>
<evidence type="ECO:0000256" key="4">
    <source>
        <dbReference type="ARBA" id="ARBA00023136"/>
    </source>
</evidence>
<comment type="caution">
    <text evidence="9">The sequence shown here is derived from an EMBL/GenBank/DDBJ whole genome shotgun (WGS) entry which is preliminary data.</text>
</comment>
<dbReference type="InterPro" id="IPR011990">
    <property type="entry name" value="TPR-like_helical_dom_sf"/>
</dbReference>
<evidence type="ECO:0000313" key="10">
    <source>
        <dbReference type="Proteomes" id="UP000590442"/>
    </source>
</evidence>
<protein>
    <recommendedName>
        <fullName evidence="11">RagB/SusD family nutrient uptake outer membrane protein</fullName>
    </recommendedName>
</protein>
<reference evidence="9 10" key="1">
    <citation type="submission" date="2020-03" db="EMBL/GenBank/DDBJ databases">
        <title>Genomic Encyclopedia of Type Strains, Phase IV (KMG-IV): sequencing the most valuable type-strain genomes for metagenomic binning, comparative biology and taxonomic classification.</title>
        <authorList>
            <person name="Goeker M."/>
        </authorList>
    </citation>
    <scope>NUCLEOTIDE SEQUENCE [LARGE SCALE GENOMIC DNA]</scope>
    <source>
        <strain evidence="9 10">DSM 29762</strain>
    </source>
</reference>
<sequence>MKTLFKFKKMTVALMATLMVGVSCSDEFLEVLPTGSLADAQVGTKDGIEGLLIGTYAALNGTDGNRFEGPNHWVTGSIMGGDANKGTDAGDYGDINPIQRYETSATSGDLNQLWQARFEGVSRANAVLAAIAASEELSTSDAAILAGQARMLRGHFYFDLTKHFGDVPVFDETLSAVEIVEVPRSSAWAQIEADFQFAADNLPATMSDAGRVNSWAAKAYLAKALLFQGKFGAAIPIFTDVINNGVTTNGLAYDLLDDYAQIYNAENDNHAEAVMDVESANNSGSTQNANWFDDLNYPYNTGADGPGNCCGFFQPSFSMANSFRTDATGLPLLDGSYNDPANALENDFGLESADAFTPDAGNLDPRIDHSVGRRGIPYLDWIPHPGKAWIRSQPYAGPYSPKKYIYYKSQENSFTDGSSWTRGYATMNYTIIRFADVLLMAAEAEIEAGSLPTAMGYVNRVRARAANSDYWVKTEFGNPAAPDAANYVISEYPASQFADQASARTAVRMERKLELSGEGHRFFDLVRWGVAATELNAYLQYEAQFLQTKFAGASFTAGKSELYPIPQAQIDIQGPDILPQNAGY</sequence>
<feature type="signal peptide" evidence="6">
    <location>
        <begin position="1"/>
        <end position="25"/>
    </location>
</feature>
<evidence type="ECO:0008006" key="11">
    <source>
        <dbReference type="Google" id="ProtNLM"/>
    </source>
</evidence>
<comment type="subcellular location">
    <subcellularLocation>
        <location evidence="1">Cell outer membrane</location>
    </subcellularLocation>
</comment>
<dbReference type="InterPro" id="IPR012944">
    <property type="entry name" value="SusD_RagB_dom"/>
</dbReference>
<dbReference type="SUPFAM" id="SSF48452">
    <property type="entry name" value="TPR-like"/>
    <property type="match status" value="1"/>
</dbReference>
<evidence type="ECO:0000256" key="3">
    <source>
        <dbReference type="ARBA" id="ARBA00022729"/>
    </source>
</evidence>
<dbReference type="PROSITE" id="PS51257">
    <property type="entry name" value="PROKAR_LIPOPROTEIN"/>
    <property type="match status" value="1"/>
</dbReference>
<gene>
    <name evidence="9" type="ORF">GGR42_000798</name>
</gene>
<evidence type="ECO:0000256" key="1">
    <source>
        <dbReference type="ARBA" id="ARBA00004442"/>
    </source>
</evidence>
<keyword evidence="5" id="KW-0998">Cell outer membrane</keyword>
<dbReference type="Pfam" id="PF07980">
    <property type="entry name" value="SusD_RagB"/>
    <property type="match status" value="1"/>
</dbReference>
<dbReference type="Proteomes" id="UP000590442">
    <property type="component" value="Unassembled WGS sequence"/>
</dbReference>
<accession>A0A846QMU3</accession>
<evidence type="ECO:0000256" key="2">
    <source>
        <dbReference type="ARBA" id="ARBA00006275"/>
    </source>
</evidence>
<dbReference type="Pfam" id="PF14322">
    <property type="entry name" value="SusD-like_3"/>
    <property type="match status" value="1"/>
</dbReference>
<keyword evidence="4" id="KW-0472">Membrane</keyword>
<evidence type="ECO:0000313" key="9">
    <source>
        <dbReference type="EMBL" id="NJB70336.1"/>
    </source>
</evidence>
<feature type="chain" id="PRO_5032947893" description="RagB/SusD family nutrient uptake outer membrane protein" evidence="6">
    <location>
        <begin position="26"/>
        <end position="584"/>
    </location>
</feature>
<evidence type="ECO:0000256" key="6">
    <source>
        <dbReference type="SAM" id="SignalP"/>
    </source>
</evidence>
<name>A0A846QMU3_9FLAO</name>
<dbReference type="EMBL" id="JAATJJ010000001">
    <property type="protein sequence ID" value="NJB70336.1"/>
    <property type="molecule type" value="Genomic_DNA"/>
</dbReference>
<dbReference type="AlphaFoldDB" id="A0A846QMU3"/>
<dbReference type="InterPro" id="IPR033985">
    <property type="entry name" value="SusD-like_N"/>
</dbReference>